<gene>
    <name evidence="4" type="primary">tuaA</name>
    <name evidence="4" type="ORF">LF1_40980</name>
</gene>
<feature type="transmembrane region" description="Helical" evidence="2">
    <location>
        <begin position="90"/>
        <end position="113"/>
    </location>
</feature>
<dbReference type="EMBL" id="VRLW01000001">
    <property type="protein sequence ID" value="KAA1261548.1"/>
    <property type="molecule type" value="Genomic_DNA"/>
</dbReference>
<evidence type="ECO:0000259" key="3">
    <source>
        <dbReference type="Pfam" id="PF02397"/>
    </source>
</evidence>
<evidence type="ECO:0000256" key="2">
    <source>
        <dbReference type="SAM" id="Phobius"/>
    </source>
</evidence>
<dbReference type="Pfam" id="PF02397">
    <property type="entry name" value="Bac_transf"/>
    <property type="match status" value="1"/>
</dbReference>
<dbReference type="EC" id="2.7.8.-" evidence="4"/>
<evidence type="ECO:0000256" key="1">
    <source>
        <dbReference type="ARBA" id="ARBA00006464"/>
    </source>
</evidence>
<dbReference type="GO" id="GO:0016780">
    <property type="term" value="F:phosphotransferase activity, for other substituted phosphate groups"/>
    <property type="evidence" value="ECO:0007669"/>
    <property type="project" value="TreeGrafter"/>
</dbReference>
<sequence>MPSPLANSGSVSTSVVSASQFYVHPAAEELPPGAASLTRDNLPEACENPIPSILGSSKNSSKTYSSEHSFHLENAEPASYFRVKTWVDRLITAGLLLVATPLMIIVAIAVLVLDGRPIFFRQVRVGKGGDLFQIWKFRTMQRDAEASTGAVWSSAGDTRVTALGHWLRQTHLDELPQFLNVLTGDMNLIGPRPERPEFVKRLSAEIPSYDLRSQVRPGITGLAQLRLGYDESIAGVPKKVQCDLEYISGTSFVRDFGLLAKTVPHITLQLVKSRLAKIQKTIHPVKKSLWDDHSTETISDSRLYIHPAQALKKERMSASPSTKADSEVA</sequence>
<reference evidence="4 5" key="1">
    <citation type="submission" date="2019-08" db="EMBL/GenBank/DDBJ databases">
        <title>Deep-cultivation of Planctomycetes and their phenomic and genomic characterization uncovers novel biology.</title>
        <authorList>
            <person name="Wiegand S."/>
            <person name="Jogler M."/>
            <person name="Boedeker C."/>
            <person name="Pinto D."/>
            <person name="Vollmers J."/>
            <person name="Rivas-Marin E."/>
            <person name="Kohn T."/>
            <person name="Peeters S.H."/>
            <person name="Heuer A."/>
            <person name="Rast P."/>
            <person name="Oberbeckmann S."/>
            <person name="Bunk B."/>
            <person name="Jeske O."/>
            <person name="Meyerdierks A."/>
            <person name="Storesund J.E."/>
            <person name="Kallscheuer N."/>
            <person name="Luecker S."/>
            <person name="Lage O.M."/>
            <person name="Pohl T."/>
            <person name="Merkel B.J."/>
            <person name="Hornburger P."/>
            <person name="Mueller R.-W."/>
            <person name="Bruemmer F."/>
            <person name="Labrenz M."/>
            <person name="Spormann A.M."/>
            <person name="Op Den Camp H."/>
            <person name="Overmann J."/>
            <person name="Amann R."/>
            <person name="Jetten M.S.M."/>
            <person name="Mascher T."/>
            <person name="Medema M.H."/>
            <person name="Devos D.P."/>
            <person name="Kaster A.-K."/>
            <person name="Ovreas L."/>
            <person name="Rohde M."/>
            <person name="Galperin M.Y."/>
            <person name="Jogler C."/>
        </authorList>
    </citation>
    <scope>NUCLEOTIDE SEQUENCE [LARGE SCALE GENOMIC DNA]</scope>
    <source>
        <strain evidence="4 5">LF1</strain>
    </source>
</reference>
<accession>A0A5B1CKG0</accession>
<dbReference type="InterPro" id="IPR003362">
    <property type="entry name" value="Bact_transf"/>
</dbReference>
<comment type="caution">
    <text evidence="4">The sequence shown here is derived from an EMBL/GenBank/DDBJ whole genome shotgun (WGS) entry which is preliminary data.</text>
</comment>
<dbReference type="Proteomes" id="UP000322699">
    <property type="component" value="Unassembled WGS sequence"/>
</dbReference>
<keyword evidence="2" id="KW-1133">Transmembrane helix</keyword>
<dbReference type="RefSeq" id="WP_261340472.1">
    <property type="nucleotide sequence ID" value="NZ_LWSK01000053.1"/>
</dbReference>
<keyword evidence="2" id="KW-0472">Membrane</keyword>
<evidence type="ECO:0000313" key="4">
    <source>
        <dbReference type="EMBL" id="KAA1261548.1"/>
    </source>
</evidence>
<evidence type="ECO:0000313" key="5">
    <source>
        <dbReference type="Proteomes" id="UP000322699"/>
    </source>
</evidence>
<dbReference type="PANTHER" id="PTHR30576">
    <property type="entry name" value="COLANIC BIOSYNTHESIS UDP-GLUCOSE LIPID CARRIER TRANSFERASE"/>
    <property type="match status" value="1"/>
</dbReference>
<protein>
    <submittedName>
        <fullName evidence="4">Putative undecaprenyl-phosphate N-acetylgalactosaminyl 1-phosphate transferase</fullName>
        <ecNumber evidence="4">2.7.8.-</ecNumber>
    </submittedName>
</protein>
<name>A0A5B1CKG0_9BACT</name>
<keyword evidence="4" id="KW-0808">Transferase</keyword>
<dbReference type="PANTHER" id="PTHR30576:SF0">
    <property type="entry name" value="UNDECAPRENYL-PHOSPHATE N-ACETYLGALACTOSAMINYL 1-PHOSPHATE TRANSFERASE-RELATED"/>
    <property type="match status" value="1"/>
</dbReference>
<dbReference type="AlphaFoldDB" id="A0A5B1CKG0"/>
<keyword evidence="5" id="KW-1185">Reference proteome</keyword>
<comment type="similarity">
    <text evidence="1">Belongs to the bacterial sugar transferase family.</text>
</comment>
<organism evidence="4 5">
    <name type="scientific">Rubripirellula obstinata</name>
    <dbReference type="NCBI Taxonomy" id="406547"/>
    <lineage>
        <taxon>Bacteria</taxon>
        <taxon>Pseudomonadati</taxon>
        <taxon>Planctomycetota</taxon>
        <taxon>Planctomycetia</taxon>
        <taxon>Pirellulales</taxon>
        <taxon>Pirellulaceae</taxon>
        <taxon>Rubripirellula</taxon>
    </lineage>
</organism>
<proteinExistence type="inferred from homology"/>
<feature type="domain" description="Bacterial sugar transferase" evidence="3">
    <location>
        <begin position="84"/>
        <end position="266"/>
    </location>
</feature>
<keyword evidence="2" id="KW-0812">Transmembrane</keyword>